<reference evidence="2" key="2">
    <citation type="submission" date="2025-08" db="UniProtKB">
        <authorList>
            <consortium name="Ensembl"/>
        </authorList>
    </citation>
    <scope>IDENTIFICATION</scope>
</reference>
<organism evidence="2 3">
    <name type="scientific">Takifugu rubripes</name>
    <name type="common">Japanese pufferfish</name>
    <name type="synonym">Fugu rubripes</name>
    <dbReference type="NCBI Taxonomy" id="31033"/>
    <lineage>
        <taxon>Eukaryota</taxon>
        <taxon>Metazoa</taxon>
        <taxon>Chordata</taxon>
        <taxon>Craniata</taxon>
        <taxon>Vertebrata</taxon>
        <taxon>Euteleostomi</taxon>
        <taxon>Actinopterygii</taxon>
        <taxon>Neopterygii</taxon>
        <taxon>Teleostei</taxon>
        <taxon>Neoteleostei</taxon>
        <taxon>Acanthomorphata</taxon>
        <taxon>Eupercaria</taxon>
        <taxon>Tetraodontiformes</taxon>
        <taxon>Tetradontoidea</taxon>
        <taxon>Tetraodontidae</taxon>
        <taxon>Takifugu</taxon>
    </lineage>
</organism>
<dbReference type="AlphaFoldDB" id="A0A674N160"/>
<dbReference type="InParanoid" id="A0A674N160"/>
<reference evidence="2 3" key="1">
    <citation type="journal article" date="2011" name="Genome Biol. Evol.">
        <title>Integration of the genetic map and genome assembly of fugu facilitates insights into distinct features of genome evolution in teleosts and mammals.</title>
        <authorList>
            <person name="Kai W."/>
            <person name="Kikuchi K."/>
            <person name="Tohari S."/>
            <person name="Chew A.K."/>
            <person name="Tay A."/>
            <person name="Fujiwara A."/>
            <person name="Hosoya S."/>
            <person name="Suetake H."/>
            <person name="Naruse K."/>
            <person name="Brenner S."/>
            <person name="Suzuki Y."/>
            <person name="Venkatesh B."/>
        </authorList>
    </citation>
    <scope>NUCLEOTIDE SEQUENCE [LARGE SCALE GENOMIC DNA]</scope>
</reference>
<feature type="chain" id="PRO_5025633545" description="Secreted protein" evidence="1">
    <location>
        <begin position="27"/>
        <end position="145"/>
    </location>
</feature>
<proteinExistence type="predicted"/>
<keyword evidence="1" id="KW-0732">Signal</keyword>
<name>A0A674N160_TAKRU</name>
<accession>A0A674N160</accession>
<reference evidence="2" key="3">
    <citation type="submission" date="2025-09" db="UniProtKB">
        <authorList>
            <consortium name="Ensembl"/>
        </authorList>
    </citation>
    <scope>IDENTIFICATION</scope>
</reference>
<dbReference type="Ensembl" id="ENSTRUT00000064916.1">
    <property type="protein sequence ID" value="ENSTRUP00000066914.1"/>
    <property type="gene ID" value="ENSTRUG00000026998.1"/>
</dbReference>
<protein>
    <recommendedName>
        <fullName evidence="4">Secreted protein</fullName>
    </recommendedName>
</protein>
<sequence>MIRRTEMNSPTLIWLPFILLSRHAEAFKISKAFIIISPPFFRAILSFEPSEPPSLICLLQVPRRASLCLKRKHPCGLPAAPRRKDRLHKRSANCLPITDTVILSSHPEGCQVLSVKLKVSSQAHVLLKKSVKGIKTQNLWNSKHK</sequence>
<feature type="signal peptide" evidence="1">
    <location>
        <begin position="1"/>
        <end position="26"/>
    </location>
</feature>
<evidence type="ECO:0000313" key="2">
    <source>
        <dbReference type="Ensembl" id="ENSTRUP00000066914.1"/>
    </source>
</evidence>
<evidence type="ECO:0000256" key="1">
    <source>
        <dbReference type="SAM" id="SignalP"/>
    </source>
</evidence>
<evidence type="ECO:0000313" key="3">
    <source>
        <dbReference type="Proteomes" id="UP000005226"/>
    </source>
</evidence>
<keyword evidence="3" id="KW-1185">Reference proteome</keyword>
<evidence type="ECO:0008006" key="4">
    <source>
        <dbReference type="Google" id="ProtNLM"/>
    </source>
</evidence>
<dbReference type="Proteomes" id="UP000005226">
    <property type="component" value="Chromosome 2"/>
</dbReference>